<feature type="compositionally biased region" description="Polar residues" evidence="1">
    <location>
        <begin position="187"/>
        <end position="202"/>
    </location>
</feature>
<dbReference type="OrthoDB" id="2534759at2759"/>
<organism evidence="2 3">
    <name type="scientific">Hericium alpestre</name>
    <dbReference type="NCBI Taxonomy" id="135208"/>
    <lineage>
        <taxon>Eukaryota</taxon>
        <taxon>Fungi</taxon>
        <taxon>Dikarya</taxon>
        <taxon>Basidiomycota</taxon>
        <taxon>Agaricomycotina</taxon>
        <taxon>Agaricomycetes</taxon>
        <taxon>Russulales</taxon>
        <taxon>Hericiaceae</taxon>
        <taxon>Hericium</taxon>
    </lineage>
</organism>
<reference evidence="2 3" key="1">
    <citation type="submission" date="2019-02" db="EMBL/GenBank/DDBJ databases">
        <title>Genome sequencing of the rare red list fungi Hericium alpestre (H. flagellum).</title>
        <authorList>
            <person name="Buettner E."/>
            <person name="Kellner H."/>
        </authorList>
    </citation>
    <scope>NUCLEOTIDE SEQUENCE [LARGE SCALE GENOMIC DNA]</scope>
    <source>
        <strain evidence="2 3">DSM 108284</strain>
    </source>
</reference>
<name>A0A4Y9ZUW3_9AGAM</name>
<keyword evidence="3" id="KW-1185">Reference proteome</keyword>
<evidence type="ECO:0000313" key="3">
    <source>
        <dbReference type="Proteomes" id="UP000298061"/>
    </source>
</evidence>
<gene>
    <name evidence="2" type="ORF">EWM64_g5330</name>
</gene>
<dbReference type="PANTHER" id="PTHR38702">
    <property type="entry name" value="CALPONIN-HOMOLOGY (CH) DOMAIN-CONTAINING PROTEIN"/>
    <property type="match status" value="1"/>
</dbReference>
<protein>
    <submittedName>
        <fullName evidence="2">Uncharacterized protein</fullName>
    </submittedName>
</protein>
<dbReference type="EMBL" id="SFCI01000634">
    <property type="protein sequence ID" value="TFY78686.1"/>
    <property type="molecule type" value="Genomic_DNA"/>
</dbReference>
<dbReference type="PANTHER" id="PTHR38702:SF1">
    <property type="entry name" value="CALPONIN-HOMOLOGY (CH) DOMAIN-CONTAINING PROTEIN"/>
    <property type="match status" value="1"/>
</dbReference>
<sequence>MEDRPSSRGPGQKPRRVVSSSILEDMREMQLLDEPEMEALGEEEEQVVDVDDDDLPMWAQRIAFSRETLGRGHALLVALLPADLLALLPRTPERAELLHALSSGQLLCVAYNIGVRRSRKPWGFIVKDAIHDIAALEAQAADSEQDGEKGRRAWTFRRTDNLRLWAAALKLRYMLPIAAPPRPASSLKPSSADTTPLTSPSPSLVRFPTLNVEPPVMFEARVIAHKDGGWEDMLEQVFSRWVEAVVNERRGHEVGMS</sequence>
<dbReference type="Proteomes" id="UP000298061">
    <property type="component" value="Unassembled WGS sequence"/>
</dbReference>
<dbReference type="STRING" id="135208.A0A4Y9ZUW3"/>
<evidence type="ECO:0000256" key="1">
    <source>
        <dbReference type="SAM" id="MobiDB-lite"/>
    </source>
</evidence>
<accession>A0A4Y9ZUW3</accession>
<dbReference type="AlphaFoldDB" id="A0A4Y9ZUW3"/>
<feature type="region of interest" description="Disordered" evidence="1">
    <location>
        <begin position="182"/>
        <end position="206"/>
    </location>
</feature>
<proteinExistence type="predicted"/>
<feature type="region of interest" description="Disordered" evidence="1">
    <location>
        <begin position="1"/>
        <end position="20"/>
    </location>
</feature>
<evidence type="ECO:0000313" key="2">
    <source>
        <dbReference type="EMBL" id="TFY78686.1"/>
    </source>
</evidence>
<comment type="caution">
    <text evidence="2">The sequence shown here is derived from an EMBL/GenBank/DDBJ whole genome shotgun (WGS) entry which is preliminary data.</text>
</comment>